<feature type="transmembrane region" description="Helical" evidence="13">
    <location>
        <begin position="180"/>
        <end position="202"/>
    </location>
</feature>
<comment type="caution">
    <text evidence="16">The sequence shown here is derived from an EMBL/GenBank/DDBJ whole genome shotgun (WGS) entry which is preliminary data.</text>
</comment>
<dbReference type="PIRSF" id="PIRSF003097">
    <property type="entry name" value="FtsX"/>
    <property type="match status" value="1"/>
</dbReference>
<keyword evidence="7 12" id="KW-0132">Cell division</keyword>
<dbReference type="Gene3D" id="3.30.70.3040">
    <property type="match status" value="1"/>
</dbReference>
<dbReference type="GO" id="GO:0005886">
    <property type="term" value="C:plasma membrane"/>
    <property type="evidence" value="ECO:0007669"/>
    <property type="project" value="UniProtKB-SubCell"/>
</dbReference>
<evidence type="ECO:0000259" key="15">
    <source>
        <dbReference type="Pfam" id="PF18075"/>
    </source>
</evidence>
<evidence type="ECO:0000256" key="1">
    <source>
        <dbReference type="ARBA" id="ARBA00003552"/>
    </source>
</evidence>
<keyword evidence="11 12" id="KW-0131">Cell cycle</keyword>
<evidence type="ECO:0000256" key="2">
    <source>
        <dbReference type="ARBA" id="ARBA00004651"/>
    </source>
</evidence>
<comment type="subunit">
    <text evidence="4">Forms a membrane-associated complex with FtsE.</text>
</comment>
<dbReference type="RefSeq" id="WP_218897935.1">
    <property type="nucleotide sequence ID" value="NZ_JACCFS010000001.1"/>
</dbReference>
<feature type="transmembrane region" description="Helical" evidence="13">
    <location>
        <begin position="223"/>
        <end position="253"/>
    </location>
</feature>
<dbReference type="Proteomes" id="UP000572051">
    <property type="component" value="Unassembled WGS sequence"/>
</dbReference>
<dbReference type="GO" id="GO:0051301">
    <property type="term" value="P:cell division"/>
    <property type="evidence" value="ECO:0007669"/>
    <property type="project" value="UniProtKB-KW"/>
</dbReference>
<dbReference type="AlphaFoldDB" id="A0A7Z0JBS2"/>
<keyword evidence="10 12" id="KW-0472">Membrane</keyword>
<name>A0A7Z0JBS2_9ACTN</name>
<keyword evidence="6 12" id="KW-1003">Cell membrane</keyword>
<evidence type="ECO:0000256" key="3">
    <source>
        <dbReference type="ARBA" id="ARBA00007379"/>
    </source>
</evidence>
<evidence type="ECO:0000256" key="12">
    <source>
        <dbReference type="PIRNR" id="PIRNR003097"/>
    </source>
</evidence>
<protein>
    <recommendedName>
        <fullName evidence="5 12">Cell division protein FtsX</fullName>
    </recommendedName>
</protein>
<proteinExistence type="inferred from homology"/>
<evidence type="ECO:0000256" key="9">
    <source>
        <dbReference type="ARBA" id="ARBA00022989"/>
    </source>
</evidence>
<dbReference type="EMBL" id="JACCFS010000001">
    <property type="protein sequence ID" value="NYJ36511.1"/>
    <property type="molecule type" value="Genomic_DNA"/>
</dbReference>
<comment type="function">
    <text evidence="1">Part of the ABC transporter FtsEX involved in cellular division.</text>
</comment>
<feature type="domain" description="ABC3 transporter permease C-terminal" evidence="14">
    <location>
        <begin position="184"/>
        <end position="301"/>
    </location>
</feature>
<evidence type="ECO:0000256" key="8">
    <source>
        <dbReference type="ARBA" id="ARBA00022692"/>
    </source>
</evidence>
<dbReference type="InterPro" id="IPR003838">
    <property type="entry name" value="ABC3_permease_C"/>
</dbReference>
<evidence type="ECO:0000313" key="17">
    <source>
        <dbReference type="Proteomes" id="UP000572051"/>
    </source>
</evidence>
<dbReference type="InterPro" id="IPR004513">
    <property type="entry name" value="FtsX"/>
</dbReference>
<evidence type="ECO:0000256" key="11">
    <source>
        <dbReference type="ARBA" id="ARBA00023306"/>
    </source>
</evidence>
<evidence type="ECO:0000313" key="16">
    <source>
        <dbReference type="EMBL" id="NYJ36511.1"/>
    </source>
</evidence>
<comment type="similarity">
    <text evidence="3 12">Belongs to the ABC-4 integral membrane protein family. FtsX subfamily.</text>
</comment>
<dbReference type="PANTHER" id="PTHR47755:SF1">
    <property type="entry name" value="CELL DIVISION PROTEIN FTSX"/>
    <property type="match status" value="1"/>
</dbReference>
<sequence length="303" mass="33444">MRAQFVLSETWIGLRRNLTMTIAVITTVAISLALFGAGLLVNQQVSEMRNYWDQRITLTIYMCTDISPTETCTENGEATEEDRAQLVETLEGMNEVKEFEYLTAAEAWQDFQERIGSSNEALAGAAQEGDIPDNYRVQLTDPNHYDTVRAAVDGAPGVDTVSDDQRVLEQFFSLLDGLKWAALVVALVQLAAAALLIGNTIRLSAYSRRRETGIMRLVGASNFYIQLPFLLEGAIAGFIGGLIASGFIVATRFTLLTRIEDWFQFDVALGTGSLLYVIGVSMILGVLLCTITSFLTLRRYLKV</sequence>
<evidence type="ECO:0000256" key="10">
    <source>
        <dbReference type="ARBA" id="ARBA00023136"/>
    </source>
</evidence>
<dbReference type="InterPro" id="IPR047929">
    <property type="entry name" value="FtsX_actino"/>
</dbReference>
<organism evidence="16 17">
    <name type="scientific">Nocardiopsis aegyptia</name>
    <dbReference type="NCBI Taxonomy" id="220378"/>
    <lineage>
        <taxon>Bacteria</taxon>
        <taxon>Bacillati</taxon>
        <taxon>Actinomycetota</taxon>
        <taxon>Actinomycetes</taxon>
        <taxon>Streptosporangiales</taxon>
        <taxon>Nocardiopsidaceae</taxon>
        <taxon>Nocardiopsis</taxon>
    </lineage>
</organism>
<gene>
    <name evidence="16" type="ORF">HNR10_004392</name>
</gene>
<dbReference type="PANTHER" id="PTHR47755">
    <property type="entry name" value="CELL DIVISION PROTEIN FTSX"/>
    <property type="match status" value="1"/>
</dbReference>
<keyword evidence="9 13" id="KW-1133">Transmembrane helix</keyword>
<keyword evidence="17" id="KW-1185">Reference proteome</keyword>
<feature type="domain" description="FtsX extracellular" evidence="15">
    <location>
        <begin position="57"/>
        <end position="161"/>
    </location>
</feature>
<dbReference type="InterPro" id="IPR040690">
    <property type="entry name" value="FtsX_ECD"/>
</dbReference>
<evidence type="ECO:0000256" key="5">
    <source>
        <dbReference type="ARBA" id="ARBA00021907"/>
    </source>
</evidence>
<feature type="transmembrane region" description="Helical" evidence="13">
    <location>
        <begin position="21"/>
        <end position="41"/>
    </location>
</feature>
<evidence type="ECO:0000256" key="4">
    <source>
        <dbReference type="ARBA" id="ARBA00011160"/>
    </source>
</evidence>
<comment type="subcellular location">
    <subcellularLocation>
        <location evidence="2">Cell membrane</location>
        <topology evidence="2">Multi-pass membrane protein</topology>
    </subcellularLocation>
</comment>
<evidence type="ECO:0000256" key="13">
    <source>
        <dbReference type="SAM" id="Phobius"/>
    </source>
</evidence>
<dbReference type="Pfam" id="PF02687">
    <property type="entry name" value="FtsX"/>
    <property type="match status" value="1"/>
</dbReference>
<reference evidence="16 17" key="1">
    <citation type="submission" date="2020-07" db="EMBL/GenBank/DDBJ databases">
        <title>Sequencing the genomes of 1000 actinobacteria strains.</title>
        <authorList>
            <person name="Klenk H.-P."/>
        </authorList>
    </citation>
    <scope>NUCLEOTIDE SEQUENCE [LARGE SCALE GENOMIC DNA]</scope>
    <source>
        <strain evidence="16 17">DSM 44442</strain>
    </source>
</reference>
<keyword evidence="8 13" id="KW-0812">Transmembrane</keyword>
<evidence type="ECO:0000256" key="6">
    <source>
        <dbReference type="ARBA" id="ARBA00022475"/>
    </source>
</evidence>
<accession>A0A7Z0JBS2</accession>
<dbReference type="NCBIfam" id="NF038346">
    <property type="entry name" value="FtsX_actino"/>
    <property type="match status" value="1"/>
</dbReference>
<dbReference type="Pfam" id="PF18075">
    <property type="entry name" value="FtsX_ECD"/>
    <property type="match status" value="1"/>
</dbReference>
<evidence type="ECO:0000259" key="14">
    <source>
        <dbReference type="Pfam" id="PF02687"/>
    </source>
</evidence>
<feature type="transmembrane region" description="Helical" evidence="13">
    <location>
        <begin position="273"/>
        <end position="297"/>
    </location>
</feature>
<evidence type="ECO:0000256" key="7">
    <source>
        <dbReference type="ARBA" id="ARBA00022618"/>
    </source>
</evidence>